<evidence type="ECO:0000256" key="4">
    <source>
        <dbReference type="ARBA" id="ARBA00022989"/>
    </source>
</evidence>
<sequence length="1376" mass="140137">MSSTHSASAWAQRIGIGVIVALVAVLALRVGSSSSQSVALRDLTVWLPNTSTGEVVLAHAGSGSQGEVVSRVKAASAGDQLLVVQNEAGAVVLNRTLGEVGVVDGITQTSSQKVSLAGVDAGAQLVWSAAGARVVTSAAVFRLDLKSGIPSGSAPLSSPLSSVVADAKGVVYGLNGSGQIVAVGDDETVVSLPDGADPAGVVASSGRVFVVDRQTQAQGPTLRGLDGSRVAGRHCLSGAIPTGRSVVTGGSAAADEKIAVVVDSSGGVRISDLRRDTCTSLALRATSWTFGSPVVSGGFVYLPDLRSGEVIVVNATEGTTVGRYPLGLGAGRAFDLVENDGTVWFNDPSGTGAGVIGRDGVTARVDKSAVAARGAGQGNSSGRSGSGTSGAAATGIFGATNGPNGAVVSGSTGGSGAGGGTGAADPNGTRSAVSGPNTRSVAGAAADPETTPAATTSRKGLSADFTYSSRSVKINQLVAFADTSTGNPTAWTWEFGDGTFATGPSVQQRWAQPGVFTVTLRVENATGSSTASVAITVISETSRVKPTADFRFSASRVEVGQTVTFTDRSTGEPTEWQWSFGDGSGGSGATISHVYRVAGSYEVTLTVTNAEGPDSSSPAVITVFDKVEPPIAAIGGGLASANVGQQVSYFSRSIGNPTVLQWSFGDGTTANGSSVQHTWTKDGLYTVTLTVSNSAGSDSITSAISVSDVVLLPVSRFTISQRMAEEGQSIRFQSLSINNPTQLLWDFGDGGTATGANATRAYTRAGRYTVSLRATNSAGNDVATQVVTVVAQLPAPVAAFSFSPNTITTNTAAGFTDESSGGSPTAWSWDFGDGTDGVEQRNPTHVFERVGTYVVRLTVTNAKGSSTAQRNVTVIPAVPDASFSFAPIAPLAGVSVQFTDTSSGGAGTSWFWNFDDGTAPSTERNPSHLFMVNGSYDVKLTVSNASGSSNWTRRVDVSPLVPVAAFDFTPTAPTTAAPVVFRNTSTGGEASTIRWDFGDSTPTSALVNPFHSYATPGSYVVRLTMANVTGSTTETVTVTVTVAPPVLAFTVSSPAVAGSAVTFANTSTGLAADHTVSWDFGDNSALSPLANPTHVFAAAGTYLVRLMVTDSSGPASVTLQVTVVDAIDATFTWDGTPTVGAPVTFNNTTSTGGPFQSFTWTFQDGAVATGASTLHIFTTAGDHDVTLVVVATSGATSTRTTRVVVVLPAVPVADFTYAATTPAAPRSVTFTNPTLTAPQPFDKFTWHFADGSQDEVSTWPITHVFAGTATLISVTLTVENASGTSAITRTVSLVAPTAVFSASLSVAGAVTFTNSSTGGEFALITWEFDDGTPTFTTTSTADFTYTFPAANTYNVKLTVRTGQGTDSVTNVVIVIL</sequence>
<feature type="domain" description="PKD" evidence="7">
    <location>
        <begin position="713"/>
        <end position="789"/>
    </location>
</feature>
<feature type="domain" description="PKD" evidence="7">
    <location>
        <begin position="1293"/>
        <end position="1376"/>
    </location>
</feature>
<feature type="compositionally biased region" description="Low complexity" evidence="6">
    <location>
        <begin position="442"/>
        <end position="456"/>
    </location>
</feature>
<feature type="domain" description="PKD" evidence="7">
    <location>
        <begin position="962"/>
        <end position="1042"/>
    </location>
</feature>
<dbReference type="SMART" id="SM00089">
    <property type="entry name" value="PKD"/>
    <property type="match status" value="11"/>
</dbReference>
<feature type="domain" description="PKD" evidence="7">
    <location>
        <begin position="461"/>
        <end position="544"/>
    </location>
</feature>
<feature type="compositionally biased region" description="Gly residues" evidence="6">
    <location>
        <begin position="411"/>
        <end position="422"/>
    </location>
</feature>
<keyword evidence="2" id="KW-0812">Transmembrane</keyword>
<organism evidence="8">
    <name type="scientific">freshwater metagenome</name>
    <dbReference type="NCBI Taxonomy" id="449393"/>
    <lineage>
        <taxon>unclassified sequences</taxon>
        <taxon>metagenomes</taxon>
        <taxon>ecological metagenomes</taxon>
    </lineage>
</organism>
<evidence type="ECO:0000256" key="6">
    <source>
        <dbReference type="SAM" id="MobiDB-lite"/>
    </source>
</evidence>
<evidence type="ECO:0000256" key="3">
    <source>
        <dbReference type="ARBA" id="ARBA00022737"/>
    </source>
</evidence>
<dbReference type="SUPFAM" id="SSF49299">
    <property type="entry name" value="PKD domain"/>
    <property type="match status" value="11"/>
</dbReference>
<dbReference type="Gene3D" id="2.60.40.10">
    <property type="entry name" value="Immunoglobulins"/>
    <property type="match status" value="11"/>
</dbReference>
<feature type="domain" description="PKD" evidence="7">
    <location>
        <begin position="1149"/>
        <end position="1212"/>
    </location>
</feature>
<dbReference type="PANTHER" id="PTHR46730:SF1">
    <property type="entry name" value="PLAT DOMAIN-CONTAINING PROTEIN"/>
    <property type="match status" value="1"/>
</dbReference>
<comment type="subcellular location">
    <subcellularLocation>
        <location evidence="1">Membrane</location>
        <topology evidence="1">Multi-pass membrane protein</topology>
    </subcellularLocation>
</comment>
<dbReference type="GO" id="GO:0005886">
    <property type="term" value="C:plasma membrane"/>
    <property type="evidence" value="ECO:0007669"/>
    <property type="project" value="TreeGrafter"/>
</dbReference>
<feature type="domain" description="PKD" evidence="7">
    <location>
        <begin position="796"/>
        <end position="874"/>
    </location>
</feature>
<name>A0A6J7AKQ1_9ZZZZ</name>
<dbReference type="InterPro" id="IPR011044">
    <property type="entry name" value="Quino_amine_DH_bsu"/>
</dbReference>
<evidence type="ECO:0000313" key="8">
    <source>
        <dbReference type="EMBL" id="CAB4833040.1"/>
    </source>
</evidence>
<proteinExistence type="predicted"/>
<feature type="compositionally biased region" description="Polar residues" evidence="6">
    <location>
        <begin position="428"/>
        <end position="440"/>
    </location>
</feature>
<dbReference type="InterPro" id="IPR013783">
    <property type="entry name" value="Ig-like_fold"/>
</dbReference>
<dbReference type="Pfam" id="PF18911">
    <property type="entry name" value="PKD_4"/>
    <property type="match status" value="10"/>
</dbReference>
<feature type="domain" description="PKD" evidence="7">
    <location>
        <begin position="1211"/>
        <end position="1300"/>
    </location>
</feature>
<dbReference type="CDD" id="cd00146">
    <property type="entry name" value="PKD"/>
    <property type="match status" value="9"/>
</dbReference>
<dbReference type="GO" id="GO:0005261">
    <property type="term" value="F:monoatomic cation channel activity"/>
    <property type="evidence" value="ECO:0007669"/>
    <property type="project" value="TreeGrafter"/>
</dbReference>
<dbReference type="InterPro" id="IPR035986">
    <property type="entry name" value="PKD_dom_sf"/>
</dbReference>
<accession>A0A6J7AKQ1</accession>
<evidence type="ECO:0000256" key="5">
    <source>
        <dbReference type="ARBA" id="ARBA00023136"/>
    </source>
</evidence>
<evidence type="ECO:0000313" key="9">
    <source>
        <dbReference type="EMBL" id="CAB4904951.1"/>
    </source>
</evidence>
<dbReference type="PROSITE" id="PS50093">
    <property type="entry name" value="PKD"/>
    <property type="match status" value="11"/>
</dbReference>
<dbReference type="InterPro" id="IPR022409">
    <property type="entry name" value="PKD/Chitinase_dom"/>
</dbReference>
<reference evidence="8" key="1">
    <citation type="submission" date="2020-05" db="EMBL/GenBank/DDBJ databases">
        <authorList>
            <person name="Chiriac C."/>
            <person name="Salcher M."/>
            <person name="Ghai R."/>
            <person name="Kavagutti S V."/>
        </authorList>
    </citation>
    <scope>NUCLEOTIDE SEQUENCE</scope>
</reference>
<feature type="domain" description="PKD" evidence="7">
    <location>
        <begin position="630"/>
        <end position="706"/>
    </location>
</feature>
<evidence type="ECO:0000256" key="1">
    <source>
        <dbReference type="ARBA" id="ARBA00004141"/>
    </source>
</evidence>
<evidence type="ECO:0000256" key="2">
    <source>
        <dbReference type="ARBA" id="ARBA00022692"/>
    </source>
</evidence>
<evidence type="ECO:0000259" key="7">
    <source>
        <dbReference type="PROSITE" id="PS50093"/>
    </source>
</evidence>
<keyword evidence="5" id="KW-0472">Membrane</keyword>
<dbReference type="SUPFAM" id="SSF50969">
    <property type="entry name" value="YVTN repeat-like/Quinoprotein amine dehydrogenase"/>
    <property type="match status" value="1"/>
</dbReference>
<dbReference type="EMBL" id="CAFABA010000072">
    <property type="protein sequence ID" value="CAB4833040.1"/>
    <property type="molecule type" value="Genomic_DNA"/>
</dbReference>
<dbReference type="PANTHER" id="PTHR46730">
    <property type="entry name" value="POLYCYSTIN-1"/>
    <property type="match status" value="1"/>
</dbReference>
<protein>
    <submittedName>
        <fullName evidence="8">Unannotated protein</fullName>
    </submittedName>
</protein>
<feature type="domain" description="PKD" evidence="7">
    <location>
        <begin position="546"/>
        <end position="623"/>
    </location>
</feature>
<feature type="domain" description="PKD" evidence="7">
    <location>
        <begin position="879"/>
        <end position="957"/>
    </location>
</feature>
<dbReference type="EMBL" id="CAFBMH010000030">
    <property type="protein sequence ID" value="CAB4904951.1"/>
    <property type="molecule type" value="Genomic_DNA"/>
</dbReference>
<keyword evidence="3" id="KW-0677">Repeat</keyword>
<gene>
    <name evidence="8" type="ORF">UFOPK3139_01750</name>
    <name evidence="9" type="ORF">UFOPK3543_01081</name>
</gene>
<dbReference type="GO" id="GO:0006816">
    <property type="term" value="P:calcium ion transport"/>
    <property type="evidence" value="ECO:0007669"/>
    <property type="project" value="TreeGrafter"/>
</dbReference>
<keyword evidence="4" id="KW-1133">Transmembrane helix</keyword>
<dbReference type="InterPro" id="IPR000601">
    <property type="entry name" value="PKD_dom"/>
</dbReference>
<feature type="region of interest" description="Disordered" evidence="6">
    <location>
        <begin position="407"/>
        <end position="458"/>
    </location>
</feature>
<feature type="domain" description="PKD" evidence="7">
    <location>
        <begin position="1044"/>
        <end position="1123"/>
    </location>
</feature>